<dbReference type="InterPro" id="IPR032675">
    <property type="entry name" value="LRR_dom_sf"/>
</dbReference>
<keyword evidence="2" id="KW-1185">Reference proteome</keyword>
<proteinExistence type="predicted"/>
<dbReference type="Gene3D" id="3.80.10.10">
    <property type="entry name" value="Ribonuclease Inhibitor"/>
    <property type="match status" value="1"/>
</dbReference>
<evidence type="ECO:0008006" key="3">
    <source>
        <dbReference type="Google" id="ProtNLM"/>
    </source>
</evidence>
<reference evidence="1 2" key="1">
    <citation type="journal article" date="2010" name="Proc. Natl. Acad. Sci. U.S.A.">
        <title>Insights into evolution of multicellular fungi from the assembled chromosomes of the mushroom Coprinopsis cinerea (Coprinus cinereus).</title>
        <authorList>
            <person name="Stajich J.E."/>
            <person name="Wilke S.K."/>
            <person name="Ahren D."/>
            <person name="Au C.H."/>
            <person name="Birren B.W."/>
            <person name="Borodovsky M."/>
            <person name="Burns C."/>
            <person name="Canback B."/>
            <person name="Casselton L.A."/>
            <person name="Cheng C.K."/>
            <person name="Deng J."/>
            <person name="Dietrich F.S."/>
            <person name="Fargo D.C."/>
            <person name="Farman M.L."/>
            <person name="Gathman A.C."/>
            <person name="Goldberg J."/>
            <person name="Guigo R."/>
            <person name="Hoegger P.J."/>
            <person name="Hooker J.B."/>
            <person name="Huggins A."/>
            <person name="James T.Y."/>
            <person name="Kamada T."/>
            <person name="Kilaru S."/>
            <person name="Kodira C."/>
            <person name="Kues U."/>
            <person name="Kupfer D."/>
            <person name="Kwan H.S."/>
            <person name="Lomsadze A."/>
            <person name="Li W."/>
            <person name="Lilly W.W."/>
            <person name="Ma L.J."/>
            <person name="Mackey A.J."/>
            <person name="Manning G."/>
            <person name="Martin F."/>
            <person name="Muraguchi H."/>
            <person name="Natvig D.O."/>
            <person name="Palmerini H."/>
            <person name="Ramesh M.A."/>
            <person name="Rehmeyer C.J."/>
            <person name="Roe B.A."/>
            <person name="Shenoy N."/>
            <person name="Stanke M."/>
            <person name="Ter-Hovhannisyan V."/>
            <person name="Tunlid A."/>
            <person name="Velagapudi R."/>
            <person name="Vision T.J."/>
            <person name="Zeng Q."/>
            <person name="Zolan M.E."/>
            <person name="Pukkila P.J."/>
        </authorList>
    </citation>
    <scope>NUCLEOTIDE SEQUENCE [LARGE SCALE GENOMIC DNA]</scope>
    <source>
        <strain evidence="2">Okayama-7 / 130 / ATCC MYA-4618 / FGSC 9003</strain>
    </source>
</reference>
<comment type="caution">
    <text evidence="1">The sequence shown here is derived from an EMBL/GenBank/DDBJ whole genome shotgun (WGS) entry which is preliminary data.</text>
</comment>
<dbReference type="OMA" id="FNTERVI"/>
<dbReference type="AlphaFoldDB" id="A8N4W3"/>
<evidence type="ECO:0000313" key="2">
    <source>
        <dbReference type="Proteomes" id="UP000001861"/>
    </source>
</evidence>
<dbReference type="GeneID" id="6006372"/>
<sequence>MYRPQSRALQTQELLELIFQQLWDVEDRESEIRRRSYRGTLPALARTCRTFYDPAIRVLWKRIPGLSVLTHLFPQDDFTIEDNKKIFFKRTEFLQDTAFRQRFRTYAVLVKHISYRHFTRFSMHFSALNHLATKVSVSGPLFHNAVSVVLPCYSTRPMEAMFYPAVVLGPFVRNVLIYTDGAVEPGENIAASRILGGPLTKAMLDRLHPYAANFTDFAVQLIDRKAIKCIPGIDSLCTQLSACLRRVELTQFVLSPDVLFAISQLGGLEVFLLSVDTPDRPTPIRPPAPLLFPALTHLHVEVLTMDAGQDFLRRLQAPSLTSLYLEFWLPDDDDHDDDEDLALPLRDLKPIFSVLSGRHAAPKLSSIEVDVGEFNRDAFVIKGPTLLPIVEFKDLTSITIHRCACVELDDANLLQLFSSWPKLVEFIFEPPELHTSVIYRKKLTLEGLHNALQRCPNLARLSLACDARRVPPAKGVPHQCLKVWDVGFSPIQSGRAVGEWLRQFYPRLEAASLEYFSHFASGLETIKDEKGIPEHELEKVLMINRWNDVVSVLRG</sequence>
<dbReference type="VEuPathDB" id="FungiDB:CC1G_04623"/>
<organism evidence="1 2">
    <name type="scientific">Coprinopsis cinerea (strain Okayama-7 / 130 / ATCC MYA-4618 / FGSC 9003)</name>
    <name type="common">Inky cap fungus</name>
    <name type="synonym">Hormographiella aspergillata</name>
    <dbReference type="NCBI Taxonomy" id="240176"/>
    <lineage>
        <taxon>Eukaryota</taxon>
        <taxon>Fungi</taxon>
        <taxon>Dikarya</taxon>
        <taxon>Basidiomycota</taxon>
        <taxon>Agaricomycotina</taxon>
        <taxon>Agaricomycetes</taxon>
        <taxon>Agaricomycetidae</taxon>
        <taxon>Agaricales</taxon>
        <taxon>Agaricineae</taxon>
        <taxon>Psathyrellaceae</taxon>
        <taxon>Coprinopsis</taxon>
    </lineage>
</organism>
<evidence type="ECO:0000313" key="1">
    <source>
        <dbReference type="EMBL" id="EAU91856.2"/>
    </source>
</evidence>
<dbReference type="RefSeq" id="XP_001829934.2">
    <property type="nucleotide sequence ID" value="XM_001829882.2"/>
</dbReference>
<dbReference type="OrthoDB" id="2841072at2759"/>
<dbReference type="Proteomes" id="UP000001861">
    <property type="component" value="Unassembled WGS sequence"/>
</dbReference>
<protein>
    <recommendedName>
        <fullName evidence="3">F-box domain-containing protein</fullName>
    </recommendedName>
</protein>
<gene>
    <name evidence="1" type="ORF">CC1G_04623</name>
</gene>
<name>A8N4W3_COPC7</name>
<dbReference type="InParanoid" id="A8N4W3"/>
<dbReference type="HOGENOM" id="CLU_031718_0_0_1"/>
<accession>A8N4W3</accession>
<dbReference type="EMBL" id="AACS02000003">
    <property type="protein sequence ID" value="EAU91856.2"/>
    <property type="molecule type" value="Genomic_DNA"/>
</dbReference>
<dbReference type="KEGG" id="cci:CC1G_04623"/>